<keyword evidence="2 6" id="KW-0699">rRNA-binding</keyword>
<dbReference type="PANTHER" id="PTHR11620">
    <property type="entry name" value="60S RIBOSOMAL PROTEIN L23A"/>
    <property type="match status" value="1"/>
</dbReference>
<dbReference type="FunFam" id="3.30.70.330:FF:000001">
    <property type="entry name" value="50S ribosomal protein L23"/>
    <property type="match status" value="1"/>
</dbReference>
<comment type="similarity">
    <text evidence="1 6 7">Belongs to the universal ribosomal protein uL23 family.</text>
</comment>
<dbReference type="GO" id="GO:0005840">
    <property type="term" value="C:ribosome"/>
    <property type="evidence" value="ECO:0007669"/>
    <property type="project" value="UniProtKB-KW"/>
</dbReference>
<evidence type="ECO:0000256" key="2">
    <source>
        <dbReference type="ARBA" id="ARBA00022730"/>
    </source>
</evidence>
<dbReference type="SUPFAM" id="SSF54189">
    <property type="entry name" value="Ribosomal proteins S24e, L23 and L15e"/>
    <property type="match status" value="1"/>
</dbReference>
<keyword evidence="4 6" id="KW-0689">Ribosomal protein</keyword>
<dbReference type="InterPro" id="IPR012678">
    <property type="entry name" value="Ribosomal_uL23/eL15/eS24_sf"/>
</dbReference>
<dbReference type="GO" id="GO:0003735">
    <property type="term" value="F:structural constituent of ribosome"/>
    <property type="evidence" value="ECO:0007669"/>
    <property type="project" value="InterPro"/>
</dbReference>
<evidence type="ECO:0000256" key="4">
    <source>
        <dbReference type="ARBA" id="ARBA00022980"/>
    </source>
</evidence>
<evidence type="ECO:0000256" key="7">
    <source>
        <dbReference type="RuleBase" id="RU003934"/>
    </source>
</evidence>
<dbReference type="InterPro" id="IPR001014">
    <property type="entry name" value="Ribosomal_uL23_CS"/>
</dbReference>
<sequence length="95" mass="11184">MMDPRDIIKKPIVTEKSTRLMEMNKYCFAVDRRANKVQIKEAIESIFNVRVLDVNTMQMLGKMKRMGRHEGRRPNWKKAIVTLEPGSRIEFFEGV</sequence>
<keyword evidence="9" id="KW-1185">Reference proteome</keyword>
<accession>A0A8J6HZ68</accession>
<evidence type="ECO:0000313" key="9">
    <source>
        <dbReference type="Proteomes" id="UP000657177"/>
    </source>
</evidence>
<dbReference type="Proteomes" id="UP000657177">
    <property type="component" value="Unassembled WGS sequence"/>
</dbReference>
<dbReference type="GO" id="GO:0019843">
    <property type="term" value="F:rRNA binding"/>
    <property type="evidence" value="ECO:0007669"/>
    <property type="project" value="UniProtKB-UniRule"/>
</dbReference>
<dbReference type="InterPro" id="IPR013025">
    <property type="entry name" value="Ribosomal_uL23-like"/>
</dbReference>
<dbReference type="PROSITE" id="PS00050">
    <property type="entry name" value="RIBOSOMAL_L23"/>
    <property type="match status" value="1"/>
</dbReference>
<proteinExistence type="inferred from homology"/>
<dbReference type="Gene3D" id="3.30.70.330">
    <property type="match status" value="1"/>
</dbReference>
<dbReference type="GO" id="GO:1990904">
    <property type="term" value="C:ribonucleoprotein complex"/>
    <property type="evidence" value="ECO:0007669"/>
    <property type="project" value="UniProtKB-KW"/>
</dbReference>
<evidence type="ECO:0000256" key="3">
    <source>
        <dbReference type="ARBA" id="ARBA00022884"/>
    </source>
</evidence>
<gene>
    <name evidence="6 8" type="primary">rplW</name>
    <name evidence="8" type="ORF">G5B42_03300</name>
</gene>
<organism evidence="8 9">
    <name type="scientific">Capillibacterium thermochitinicola</name>
    <dbReference type="NCBI Taxonomy" id="2699427"/>
    <lineage>
        <taxon>Bacteria</taxon>
        <taxon>Bacillati</taxon>
        <taxon>Bacillota</taxon>
        <taxon>Capillibacterium</taxon>
    </lineage>
</organism>
<name>A0A8J6HZ68_9FIRM</name>
<comment type="function">
    <text evidence="6">One of the early assembly proteins it binds 23S rRNA. One of the proteins that surrounds the polypeptide exit tunnel on the outside of the ribosome. Forms the main docking site for trigger factor binding to the ribosome.</text>
</comment>
<comment type="caution">
    <text evidence="8">The sequence shown here is derived from an EMBL/GenBank/DDBJ whole genome shotgun (WGS) entry which is preliminary data.</text>
</comment>
<evidence type="ECO:0000313" key="8">
    <source>
        <dbReference type="EMBL" id="MBA2132570.1"/>
    </source>
</evidence>
<reference evidence="8" key="1">
    <citation type="submission" date="2020-06" db="EMBL/GenBank/DDBJ databases">
        <title>Novel chitinolytic bacterium.</title>
        <authorList>
            <person name="Ungkulpasvich U."/>
            <person name="Kosugi A."/>
            <person name="Uke A."/>
        </authorList>
    </citation>
    <scope>NUCLEOTIDE SEQUENCE</scope>
    <source>
        <strain evidence="8">UUS1-1</strain>
    </source>
</reference>
<evidence type="ECO:0000256" key="6">
    <source>
        <dbReference type="HAMAP-Rule" id="MF_01369"/>
    </source>
</evidence>
<evidence type="ECO:0000256" key="1">
    <source>
        <dbReference type="ARBA" id="ARBA00006700"/>
    </source>
</evidence>
<comment type="subunit">
    <text evidence="6">Part of the 50S ribosomal subunit. Contacts protein L29, and trigger factor when it is bound to the ribosome.</text>
</comment>
<dbReference type="NCBIfam" id="NF004363">
    <property type="entry name" value="PRK05738.2-4"/>
    <property type="match status" value="1"/>
</dbReference>
<dbReference type="AlphaFoldDB" id="A0A8J6HZ68"/>
<dbReference type="InterPro" id="IPR012677">
    <property type="entry name" value="Nucleotide-bd_a/b_plait_sf"/>
</dbReference>
<dbReference type="HAMAP" id="MF_01369_B">
    <property type="entry name" value="Ribosomal_uL23_B"/>
    <property type="match status" value="1"/>
</dbReference>
<dbReference type="NCBIfam" id="NF004366">
    <property type="entry name" value="PRK05738.3-2"/>
    <property type="match status" value="1"/>
</dbReference>
<dbReference type="Pfam" id="PF00276">
    <property type="entry name" value="Ribosomal_L23"/>
    <property type="match status" value="1"/>
</dbReference>
<dbReference type="GO" id="GO:0006412">
    <property type="term" value="P:translation"/>
    <property type="evidence" value="ECO:0007669"/>
    <property type="project" value="UniProtKB-UniRule"/>
</dbReference>
<dbReference type="NCBIfam" id="NF004359">
    <property type="entry name" value="PRK05738.1-3"/>
    <property type="match status" value="1"/>
</dbReference>
<evidence type="ECO:0000256" key="5">
    <source>
        <dbReference type="ARBA" id="ARBA00023274"/>
    </source>
</evidence>
<keyword evidence="5 6" id="KW-0687">Ribonucleoprotein</keyword>
<keyword evidence="3 6" id="KW-0694">RNA-binding</keyword>
<dbReference type="EMBL" id="JAAKDE010000004">
    <property type="protein sequence ID" value="MBA2132570.1"/>
    <property type="molecule type" value="Genomic_DNA"/>
</dbReference>
<protein>
    <recommendedName>
        <fullName evidence="6">Large ribosomal subunit protein uL23</fullName>
    </recommendedName>
</protein>